<dbReference type="HAMAP" id="MF_00283">
    <property type="entry name" value="Phe_tRNA_synth_beta1"/>
    <property type="match status" value="1"/>
</dbReference>
<dbReference type="Pfam" id="PF03147">
    <property type="entry name" value="FDX-ACB"/>
    <property type="match status" value="1"/>
</dbReference>
<dbReference type="GO" id="GO:0009328">
    <property type="term" value="C:phenylalanine-tRNA ligase complex"/>
    <property type="evidence" value="ECO:0007669"/>
    <property type="project" value="TreeGrafter"/>
</dbReference>
<evidence type="ECO:0000313" key="21">
    <source>
        <dbReference type="Proteomes" id="UP000188219"/>
    </source>
</evidence>
<evidence type="ECO:0000256" key="16">
    <source>
        <dbReference type="PROSITE-ProRule" id="PRU00209"/>
    </source>
</evidence>
<dbReference type="Pfam" id="PF17759">
    <property type="entry name" value="tRNA_synthFbeta"/>
    <property type="match status" value="1"/>
</dbReference>
<feature type="domain" description="FDX-ACB" evidence="18">
    <location>
        <begin position="703"/>
        <end position="796"/>
    </location>
</feature>
<dbReference type="FunFam" id="3.30.56.10:FF:000002">
    <property type="entry name" value="Phenylalanine--tRNA ligase beta subunit"/>
    <property type="match status" value="1"/>
</dbReference>
<dbReference type="SUPFAM" id="SSF56037">
    <property type="entry name" value="PheT/TilS domain"/>
    <property type="match status" value="1"/>
</dbReference>
<dbReference type="Proteomes" id="UP000188219">
    <property type="component" value="Chromosome"/>
</dbReference>
<evidence type="ECO:0000256" key="4">
    <source>
        <dbReference type="ARBA" id="ARBA00022490"/>
    </source>
</evidence>
<dbReference type="PROSITE" id="PS51483">
    <property type="entry name" value="B5"/>
    <property type="match status" value="1"/>
</dbReference>
<feature type="binding site" evidence="15">
    <location>
        <position position="455"/>
    </location>
    <ligand>
        <name>Mg(2+)</name>
        <dbReference type="ChEBI" id="CHEBI:18420"/>
        <note>shared with alpha subunit</note>
    </ligand>
</feature>
<dbReference type="SUPFAM" id="SSF50249">
    <property type="entry name" value="Nucleic acid-binding proteins"/>
    <property type="match status" value="1"/>
</dbReference>
<proteinExistence type="inferred from homology"/>
<dbReference type="SMART" id="SM00873">
    <property type="entry name" value="B3_4"/>
    <property type="match status" value="1"/>
</dbReference>
<dbReference type="FunFam" id="3.30.70.380:FF:000001">
    <property type="entry name" value="Phenylalanine--tRNA ligase beta subunit"/>
    <property type="match status" value="1"/>
</dbReference>
<dbReference type="AlphaFoldDB" id="A0A1Q2M5D7"/>
<dbReference type="InterPro" id="IPR045864">
    <property type="entry name" value="aa-tRNA-synth_II/BPL/LPL"/>
</dbReference>
<dbReference type="NCBIfam" id="TIGR00472">
    <property type="entry name" value="pheT_bact"/>
    <property type="match status" value="1"/>
</dbReference>
<dbReference type="Pfam" id="PF03484">
    <property type="entry name" value="B5"/>
    <property type="match status" value="1"/>
</dbReference>
<evidence type="ECO:0000259" key="17">
    <source>
        <dbReference type="PROSITE" id="PS50886"/>
    </source>
</evidence>
<keyword evidence="10 15" id="KW-0460">Magnesium</keyword>
<dbReference type="Gene3D" id="3.30.56.10">
    <property type="match status" value="2"/>
</dbReference>
<dbReference type="InterPro" id="IPR012340">
    <property type="entry name" value="NA-bd_OB-fold"/>
</dbReference>
<comment type="subcellular location">
    <subcellularLocation>
        <location evidence="1 15">Cytoplasm</location>
    </subcellularLocation>
</comment>
<dbReference type="CDD" id="cd00769">
    <property type="entry name" value="PheRS_beta_core"/>
    <property type="match status" value="1"/>
</dbReference>
<keyword evidence="21" id="KW-1185">Reference proteome</keyword>
<evidence type="ECO:0000256" key="1">
    <source>
        <dbReference type="ARBA" id="ARBA00004496"/>
    </source>
</evidence>
<dbReference type="FunFam" id="2.40.50.140:FF:000045">
    <property type="entry name" value="Phenylalanine--tRNA ligase beta subunit"/>
    <property type="match status" value="1"/>
</dbReference>
<dbReference type="eggNOG" id="COG0072">
    <property type="taxonomic scope" value="Bacteria"/>
</dbReference>
<dbReference type="EC" id="6.1.1.20" evidence="15"/>
<dbReference type="InterPro" id="IPR020825">
    <property type="entry name" value="Phe-tRNA_synthase-like_B3/B4"/>
</dbReference>
<evidence type="ECO:0000256" key="3">
    <source>
        <dbReference type="ARBA" id="ARBA00011209"/>
    </source>
</evidence>
<dbReference type="Gene3D" id="2.40.50.140">
    <property type="entry name" value="Nucleic acid-binding proteins"/>
    <property type="match status" value="1"/>
</dbReference>
<feature type="binding site" evidence="15">
    <location>
        <position position="461"/>
    </location>
    <ligand>
        <name>Mg(2+)</name>
        <dbReference type="ChEBI" id="CHEBI:18420"/>
        <note>shared with alpha subunit</note>
    </ligand>
</feature>
<dbReference type="SUPFAM" id="SSF46955">
    <property type="entry name" value="Putative DNA-binding domain"/>
    <property type="match status" value="1"/>
</dbReference>
<dbReference type="KEGG" id="maga:Mag101_10020"/>
<dbReference type="Gene3D" id="3.30.930.10">
    <property type="entry name" value="Bira Bifunctional Protein, Domain 2"/>
    <property type="match status" value="1"/>
</dbReference>
<dbReference type="PANTHER" id="PTHR10947:SF0">
    <property type="entry name" value="PHENYLALANINE--TRNA LIGASE BETA SUBUNIT"/>
    <property type="match status" value="1"/>
</dbReference>
<keyword evidence="8 15" id="KW-0547">Nucleotide-binding</keyword>
<protein>
    <recommendedName>
        <fullName evidence="15">Phenylalanine--tRNA ligase beta subunit</fullName>
        <ecNumber evidence="15">6.1.1.20</ecNumber>
    </recommendedName>
    <alternativeName>
        <fullName evidence="15">Phenylalanyl-tRNA synthetase beta subunit</fullName>
        <shortName evidence="15">PheRS</shortName>
    </alternativeName>
</protein>
<comment type="catalytic activity">
    <reaction evidence="14 15">
        <text>tRNA(Phe) + L-phenylalanine + ATP = L-phenylalanyl-tRNA(Phe) + AMP + diphosphate + H(+)</text>
        <dbReference type="Rhea" id="RHEA:19413"/>
        <dbReference type="Rhea" id="RHEA-COMP:9668"/>
        <dbReference type="Rhea" id="RHEA-COMP:9699"/>
        <dbReference type="ChEBI" id="CHEBI:15378"/>
        <dbReference type="ChEBI" id="CHEBI:30616"/>
        <dbReference type="ChEBI" id="CHEBI:33019"/>
        <dbReference type="ChEBI" id="CHEBI:58095"/>
        <dbReference type="ChEBI" id="CHEBI:78442"/>
        <dbReference type="ChEBI" id="CHEBI:78531"/>
        <dbReference type="ChEBI" id="CHEBI:456215"/>
        <dbReference type="EC" id="6.1.1.20"/>
    </reaction>
</comment>
<evidence type="ECO:0000313" key="20">
    <source>
        <dbReference type="EMBL" id="AQQ67943.1"/>
    </source>
</evidence>
<reference evidence="20" key="1">
    <citation type="submission" date="2017-02" db="EMBL/GenBank/DDBJ databases">
        <title>Genome of Microbulbifer agarilyticus GP101.</title>
        <authorList>
            <person name="Jung J."/>
            <person name="Bae S.S."/>
            <person name="Baek K."/>
        </authorList>
    </citation>
    <scope>NUCLEOTIDE SEQUENCE [LARGE SCALE GENOMIC DNA]</scope>
    <source>
        <strain evidence="20">GP101</strain>
    </source>
</reference>
<dbReference type="Gene3D" id="3.30.70.380">
    <property type="entry name" value="Ferrodoxin-fold anticodon-binding domain"/>
    <property type="match status" value="1"/>
</dbReference>
<dbReference type="PROSITE" id="PS51447">
    <property type="entry name" value="FDX_ACB"/>
    <property type="match status" value="1"/>
</dbReference>
<evidence type="ECO:0000256" key="5">
    <source>
        <dbReference type="ARBA" id="ARBA00022555"/>
    </source>
</evidence>
<dbReference type="SUPFAM" id="SSF54991">
    <property type="entry name" value="Anticodon-binding domain of PheRS"/>
    <property type="match status" value="1"/>
</dbReference>
<dbReference type="NCBIfam" id="NF045760">
    <property type="entry name" value="YtpR"/>
    <property type="match status" value="1"/>
</dbReference>
<dbReference type="InterPro" id="IPR005146">
    <property type="entry name" value="B3/B4_tRNA-bd"/>
</dbReference>
<keyword evidence="13 15" id="KW-0030">Aminoacyl-tRNA synthetase</keyword>
<evidence type="ECO:0000256" key="11">
    <source>
        <dbReference type="ARBA" id="ARBA00022884"/>
    </source>
</evidence>
<name>A0A1Q2M5D7_9GAMM</name>
<dbReference type="OrthoDB" id="9805455at2"/>
<dbReference type="STRING" id="260552.Mag101_10020"/>
<dbReference type="InterPro" id="IPR036690">
    <property type="entry name" value="Fdx_antiC-bd_sf"/>
</dbReference>
<accession>A0A1Q2M5D7</accession>
<evidence type="ECO:0000256" key="15">
    <source>
        <dbReference type="HAMAP-Rule" id="MF_00283"/>
    </source>
</evidence>
<evidence type="ECO:0000256" key="7">
    <source>
        <dbReference type="ARBA" id="ARBA00022723"/>
    </source>
</evidence>
<evidence type="ECO:0000256" key="8">
    <source>
        <dbReference type="ARBA" id="ARBA00022741"/>
    </source>
</evidence>
<dbReference type="GO" id="GO:0006432">
    <property type="term" value="P:phenylalanyl-tRNA aminoacylation"/>
    <property type="evidence" value="ECO:0007669"/>
    <property type="project" value="UniProtKB-UniRule"/>
</dbReference>
<evidence type="ECO:0000256" key="12">
    <source>
        <dbReference type="ARBA" id="ARBA00022917"/>
    </source>
</evidence>
<dbReference type="GO" id="GO:0000287">
    <property type="term" value="F:magnesium ion binding"/>
    <property type="evidence" value="ECO:0007669"/>
    <property type="project" value="UniProtKB-UniRule"/>
</dbReference>
<dbReference type="SUPFAM" id="SSF55681">
    <property type="entry name" value="Class II aaRS and biotin synthetases"/>
    <property type="match status" value="1"/>
</dbReference>
<evidence type="ECO:0000259" key="18">
    <source>
        <dbReference type="PROSITE" id="PS51447"/>
    </source>
</evidence>
<dbReference type="InterPro" id="IPR041616">
    <property type="entry name" value="PheRS_beta_core"/>
</dbReference>
<evidence type="ECO:0000256" key="14">
    <source>
        <dbReference type="ARBA" id="ARBA00049255"/>
    </source>
</evidence>
<dbReference type="RefSeq" id="WP_077404229.1">
    <property type="nucleotide sequence ID" value="NZ_CP019650.1"/>
</dbReference>
<dbReference type="InterPro" id="IPR004532">
    <property type="entry name" value="Phe-tRNA-ligase_IIc_bsu_bact"/>
</dbReference>
<evidence type="ECO:0000256" key="6">
    <source>
        <dbReference type="ARBA" id="ARBA00022598"/>
    </source>
</evidence>
<dbReference type="Pfam" id="PF01588">
    <property type="entry name" value="tRNA_bind"/>
    <property type="match status" value="1"/>
</dbReference>
<dbReference type="FunFam" id="3.50.40.10:FF:000001">
    <property type="entry name" value="Phenylalanine--tRNA ligase beta subunit"/>
    <property type="match status" value="1"/>
</dbReference>
<dbReference type="GO" id="GO:0000049">
    <property type="term" value="F:tRNA binding"/>
    <property type="evidence" value="ECO:0007669"/>
    <property type="project" value="UniProtKB-UniRule"/>
</dbReference>
<feature type="domain" description="B5" evidence="19">
    <location>
        <begin position="401"/>
        <end position="477"/>
    </location>
</feature>
<dbReference type="SMART" id="SM00874">
    <property type="entry name" value="B5"/>
    <property type="match status" value="1"/>
</dbReference>
<dbReference type="PROSITE" id="PS50886">
    <property type="entry name" value="TRBD"/>
    <property type="match status" value="1"/>
</dbReference>
<dbReference type="InterPro" id="IPR005147">
    <property type="entry name" value="tRNA_synthase_B5-dom"/>
</dbReference>
<keyword evidence="7 15" id="KW-0479">Metal-binding</keyword>
<keyword evidence="6 15" id="KW-0436">Ligase</keyword>
<dbReference type="Pfam" id="PF03483">
    <property type="entry name" value="B3_4"/>
    <property type="match status" value="1"/>
</dbReference>
<organism evidence="20 21">
    <name type="scientific">Microbulbifer agarilyticus</name>
    <dbReference type="NCBI Taxonomy" id="260552"/>
    <lineage>
        <taxon>Bacteria</taxon>
        <taxon>Pseudomonadati</taxon>
        <taxon>Pseudomonadota</taxon>
        <taxon>Gammaproteobacteria</taxon>
        <taxon>Cellvibrionales</taxon>
        <taxon>Microbulbiferaceae</taxon>
        <taxon>Microbulbifer</taxon>
    </lineage>
</organism>
<keyword evidence="5 16" id="KW-0820">tRNA-binding</keyword>
<keyword evidence="4 15" id="KW-0963">Cytoplasm</keyword>
<gene>
    <name evidence="15" type="primary">pheT</name>
    <name evidence="20" type="ORF">Mag101_10020</name>
</gene>
<feature type="binding site" evidence="15">
    <location>
        <position position="465"/>
    </location>
    <ligand>
        <name>Mg(2+)</name>
        <dbReference type="ChEBI" id="CHEBI:18420"/>
        <note>shared with alpha subunit</note>
    </ligand>
</feature>
<evidence type="ECO:0000256" key="10">
    <source>
        <dbReference type="ARBA" id="ARBA00022842"/>
    </source>
</evidence>
<dbReference type="GO" id="GO:0005524">
    <property type="term" value="F:ATP binding"/>
    <property type="evidence" value="ECO:0007669"/>
    <property type="project" value="UniProtKB-UniRule"/>
</dbReference>
<evidence type="ECO:0000256" key="9">
    <source>
        <dbReference type="ARBA" id="ARBA00022840"/>
    </source>
</evidence>
<dbReference type="GO" id="GO:0004826">
    <property type="term" value="F:phenylalanine-tRNA ligase activity"/>
    <property type="evidence" value="ECO:0007669"/>
    <property type="project" value="UniProtKB-UniRule"/>
</dbReference>
<dbReference type="SMART" id="SM00896">
    <property type="entry name" value="FDX-ACB"/>
    <property type="match status" value="1"/>
</dbReference>
<dbReference type="InterPro" id="IPR005121">
    <property type="entry name" value="Fdx_antiC-bd"/>
</dbReference>
<keyword evidence="11 16" id="KW-0694">RNA-binding</keyword>
<dbReference type="InterPro" id="IPR045060">
    <property type="entry name" value="Phe-tRNA-ligase_IIc_bsu"/>
</dbReference>
<feature type="binding site" evidence="15">
    <location>
        <position position="464"/>
    </location>
    <ligand>
        <name>Mg(2+)</name>
        <dbReference type="ChEBI" id="CHEBI:18420"/>
        <note>shared with alpha subunit</note>
    </ligand>
</feature>
<evidence type="ECO:0000256" key="13">
    <source>
        <dbReference type="ARBA" id="ARBA00023146"/>
    </source>
</evidence>
<dbReference type="InterPro" id="IPR033714">
    <property type="entry name" value="tRNA_bind_bactPheRS"/>
</dbReference>
<feature type="domain" description="TRNA-binding" evidence="17">
    <location>
        <begin position="39"/>
        <end position="148"/>
    </location>
</feature>
<evidence type="ECO:0000259" key="19">
    <source>
        <dbReference type="PROSITE" id="PS51483"/>
    </source>
</evidence>
<dbReference type="CDD" id="cd02796">
    <property type="entry name" value="tRNA_bind_bactPheRS"/>
    <property type="match status" value="1"/>
</dbReference>
<dbReference type="EMBL" id="CP019650">
    <property type="protein sequence ID" value="AQQ67943.1"/>
    <property type="molecule type" value="Genomic_DNA"/>
</dbReference>
<dbReference type="InterPro" id="IPR002547">
    <property type="entry name" value="tRNA-bd_dom"/>
</dbReference>
<sequence length="796" mass="87224">MKFSNAWLREWVSPDLTAQQLADQITMAGLEVDAVEPVAGAFSGVVVGEIVACEQHPDADKLRVCKVKGHPEGEMQVVCGAPNARTGIKIPFALVGAKLPGDFKIKKAKLRGVESFGMLCAQTELELGDDNDGIWELPEEAVTGTDLREYLQLDDSTIEVDLTPNRSDCLGVAGIAREVGVLNRCEVTPPAIEPVAAVIDDSLQVSLLAEDACPRYVGRVIRNINIDAETPLWMQERLRRSGLRSIDPVVDVTNYVLLELGQPMHAFDLAKLSGGIKVRMAEQGEKLTLLDEQEVELKADTLLIADEKGPLAIAGIMGGLDSSVTKATKDIFLESAFFSPLAIAGKARSYGLHTDSSHRFERGVDYRLQEKAIERATQLLLDIVGGEPGPVHVREVTEAMPAERRITLRRARVSRGLGIQMSDAEIVEIITRLGLEKISEDSEGWTFLVPSFRFDISIESDLLEELARVYGYNRIPSISFEAALDIVPRAEAQVAQSRLEQTLLSRGYQEAITFSFIDRDASAKFDPAVEPVALQNPISAELAVMRTNLMAGLVKTLQYNLNRQQDRARLFETGLRFVPGNPESGEGLQQERMIAGLIYGSRQPEGWSGSKDVVDFYDIKADVEAMLAHYEADAEFTFAPAKHPALHPGQCAEVLRNGKSVGVLGALHPELQKDYDLPKAAFLFELSLDGLGQSVIPAFTPLSKFPEVRRDLAILVDAEIPVGQLAETAVEAAGEFLTDFNIFDVYQGKGIDLHRKSVAMGLTFQHPSRTLNDEEINAAVDAVVSQLEQQYNASQR</sequence>
<dbReference type="FunFam" id="3.30.930.10:FF:000022">
    <property type="entry name" value="Phenylalanine--tRNA ligase beta subunit"/>
    <property type="match status" value="1"/>
</dbReference>
<keyword evidence="12 15" id="KW-0648">Protein biosynthesis</keyword>
<evidence type="ECO:0000256" key="2">
    <source>
        <dbReference type="ARBA" id="ARBA00008653"/>
    </source>
</evidence>
<comment type="subunit">
    <text evidence="3 15">Tetramer of two alpha and two beta subunits.</text>
</comment>
<comment type="cofactor">
    <cofactor evidence="15">
        <name>Mg(2+)</name>
        <dbReference type="ChEBI" id="CHEBI:18420"/>
    </cofactor>
    <text evidence="15">Binds 2 magnesium ions per tetramer.</text>
</comment>
<dbReference type="Gene3D" id="3.50.40.10">
    <property type="entry name" value="Phenylalanyl-trna Synthetase, Chain B, domain 3"/>
    <property type="match status" value="1"/>
</dbReference>
<keyword evidence="9 15" id="KW-0067">ATP-binding</keyword>
<comment type="similarity">
    <text evidence="2 15">Belongs to the phenylalanyl-tRNA synthetase beta subunit family. Type 1 subfamily.</text>
</comment>
<dbReference type="PANTHER" id="PTHR10947">
    <property type="entry name" value="PHENYLALANYL-TRNA SYNTHETASE BETA CHAIN AND LEUCINE-RICH REPEAT-CONTAINING PROTEIN 47"/>
    <property type="match status" value="1"/>
</dbReference>
<dbReference type="InterPro" id="IPR009061">
    <property type="entry name" value="DNA-bd_dom_put_sf"/>
</dbReference>